<gene>
    <name evidence="2" type="ORF">PCASD_22138</name>
</gene>
<accession>A0A2N5TNT5</accession>
<feature type="signal peptide" evidence="1">
    <location>
        <begin position="1"/>
        <end position="27"/>
    </location>
</feature>
<organism evidence="2 3">
    <name type="scientific">Puccinia coronata f. sp. avenae</name>
    <dbReference type="NCBI Taxonomy" id="200324"/>
    <lineage>
        <taxon>Eukaryota</taxon>
        <taxon>Fungi</taxon>
        <taxon>Dikarya</taxon>
        <taxon>Basidiomycota</taxon>
        <taxon>Pucciniomycotina</taxon>
        <taxon>Pucciniomycetes</taxon>
        <taxon>Pucciniales</taxon>
        <taxon>Pucciniaceae</taxon>
        <taxon>Puccinia</taxon>
    </lineage>
</organism>
<sequence>MAIVSIAKQLIHSRAVFVLLCVATTQTHQLSKLDLLLTSLVPSPSMTALSHQAWNGFNNTFILGKAVCVAPCISGTMSSSLTASTSSRTRTVTSHKQVESAVEPKGGQAMGDIVYMDELGPLHPVERLTLDKTGKCGALLGQKIHYQFNLVDLGKIE</sequence>
<proteinExistence type="predicted"/>
<dbReference type="EMBL" id="PGCI01000422">
    <property type="protein sequence ID" value="PLW27157.1"/>
    <property type="molecule type" value="Genomic_DNA"/>
</dbReference>
<protein>
    <submittedName>
        <fullName evidence="2">Uncharacterized protein</fullName>
    </submittedName>
</protein>
<keyword evidence="1" id="KW-0732">Signal</keyword>
<reference evidence="2 3" key="1">
    <citation type="submission" date="2017-11" db="EMBL/GenBank/DDBJ databases">
        <title>De novo assembly and phasing of dikaryotic genomes from two isolates of Puccinia coronata f. sp. avenae, the causal agent of oat crown rust.</title>
        <authorList>
            <person name="Miller M.E."/>
            <person name="Zhang Y."/>
            <person name="Omidvar V."/>
            <person name="Sperschneider J."/>
            <person name="Schwessinger B."/>
            <person name="Raley C."/>
            <person name="Palmer J.M."/>
            <person name="Garnica D."/>
            <person name="Upadhyaya N."/>
            <person name="Rathjen J."/>
            <person name="Taylor J.M."/>
            <person name="Park R.F."/>
            <person name="Dodds P.N."/>
            <person name="Hirsch C.D."/>
            <person name="Kianian S.F."/>
            <person name="Figueroa M."/>
        </authorList>
    </citation>
    <scope>NUCLEOTIDE SEQUENCE [LARGE SCALE GENOMIC DNA]</scope>
    <source>
        <strain evidence="2">12SD80</strain>
    </source>
</reference>
<comment type="caution">
    <text evidence="2">The sequence shown here is derived from an EMBL/GenBank/DDBJ whole genome shotgun (WGS) entry which is preliminary data.</text>
</comment>
<evidence type="ECO:0000313" key="2">
    <source>
        <dbReference type="EMBL" id="PLW27157.1"/>
    </source>
</evidence>
<feature type="chain" id="PRO_5014911393" evidence="1">
    <location>
        <begin position="28"/>
        <end position="157"/>
    </location>
</feature>
<name>A0A2N5TNT5_9BASI</name>
<dbReference type="AlphaFoldDB" id="A0A2N5TNT5"/>
<dbReference type="Proteomes" id="UP000235392">
    <property type="component" value="Unassembled WGS sequence"/>
</dbReference>
<evidence type="ECO:0000313" key="3">
    <source>
        <dbReference type="Proteomes" id="UP000235392"/>
    </source>
</evidence>
<evidence type="ECO:0000256" key="1">
    <source>
        <dbReference type="SAM" id="SignalP"/>
    </source>
</evidence>